<dbReference type="GO" id="GO:1990189">
    <property type="term" value="F:protein N-terminal-serine acetyltransferase activity"/>
    <property type="evidence" value="ECO:0007669"/>
    <property type="project" value="TreeGrafter"/>
</dbReference>
<evidence type="ECO:0000259" key="1">
    <source>
        <dbReference type="PROSITE" id="PS51186"/>
    </source>
</evidence>
<dbReference type="RefSeq" id="WP_087401699.1">
    <property type="nucleotide sequence ID" value="NZ_NFHB01000003.1"/>
</dbReference>
<dbReference type="AlphaFoldDB" id="A0A1Y3R547"/>
<dbReference type="Pfam" id="PF13302">
    <property type="entry name" value="Acetyltransf_3"/>
    <property type="match status" value="1"/>
</dbReference>
<dbReference type="Gene3D" id="3.40.630.30">
    <property type="match status" value="1"/>
</dbReference>
<dbReference type="PANTHER" id="PTHR43441:SF6">
    <property type="entry name" value="N-ACETYLTRANSFERASE DOMAIN-CONTAINING PROTEIN"/>
    <property type="match status" value="1"/>
</dbReference>
<feature type="domain" description="N-acetyltransferase" evidence="1">
    <location>
        <begin position="8"/>
        <end position="164"/>
    </location>
</feature>
<dbReference type="Proteomes" id="UP000195772">
    <property type="component" value="Unassembled WGS sequence"/>
</dbReference>
<comment type="caution">
    <text evidence="2">The sequence shown here is derived from an EMBL/GenBank/DDBJ whole genome shotgun (WGS) entry which is preliminary data.</text>
</comment>
<dbReference type="InterPro" id="IPR051908">
    <property type="entry name" value="Ribosomal_N-acetyltransferase"/>
</dbReference>
<dbReference type="GO" id="GO:0005737">
    <property type="term" value="C:cytoplasm"/>
    <property type="evidence" value="ECO:0007669"/>
    <property type="project" value="TreeGrafter"/>
</dbReference>
<protein>
    <submittedName>
        <fullName evidence="2">GNAT family N-acetyltransferase</fullName>
    </submittedName>
</protein>
<dbReference type="OrthoDB" id="9788916at2"/>
<dbReference type="PROSITE" id="PS51186">
    <property type="entry name" value="GNAT"/>
    <property type="match status" value="1"/>
</dbReference>
<gene>
    <name evidence="2" type="ORF">B5G41_05465</name>
</gene>
<dbReference type="GO" id="GO:0008999">
    <property type="term" value="F:protein-N-terminal-alanine acetyltransferase activity"/>
    <property type="evidence" value="ECO:0007669"/>
    <property type="project" value="TreeGrafter"/>
</dbReference>
<evidence type="ECO:0000313" key="3">
    <source>
        <dbReference type="Proteomes" id="UP000195772"/>
    </source>
</evidence>
<reference evidence="3" key="1">
    <citation type="submission" date="2017-04" db="EMBL/GenBank/DDBJ databases">
        <title>Function of individual gut microbiota members based on whole genome sequencing of pure cultures obtained from chicken caecum.</title>
        <authorList>
            <person name="Medvecky M."/>
            <person name="Cejkova D."/>
            <person name="Polansky O."/>
            <person name="Karasova D."/>
            <person name="Kubasova T."/>
            <person name="Cizek A."/>
            <person name="Rychlik I."/>
        </authorList>
    </citation>
    <scope>NUCLEOTIDE SEQUENCE [LARGE SCALE GENOMIC DNA]</scope>
    <source>
        <strain evidence="3">An90</strain>
    </source>
</reference>
<dbReference type="PANTHER" id="PTHR43441">
    <property type="entry name" value="RIBOSOMAL-PROTEIN-SERINE ACETYLTRANSFERASE"/>
    <property type="match status" value="1"/>
</dbReference>
<dbReference type="eggNOG" id="COG1670">
    <property type="taxonomic scope" value="Bacteria"/>
</dbReference>
<accession>A0A1Y3R547</accession>
<dbReference type="InterPro" id="IPR016181">
    <property type="entry name" value="Acyl_CoA_acyltransferase"/>
</dbReference>
<sequence length="164" mass="18246">MLLTTARLRIVPLTPRQLGLWLHDIRALGKELDCRCTAGSPRGDFRRIVEGQYALAAADPVNHLFHTFWFLILRDGGVVAGSACFKGAADADERVEIGYGLEKAFEKQGYMTEAVRALCAWAKQQPGVRQITAETDPDNHASQRVLQRAGFHPAEADATRWWSL</sequence>
<dbReference type="EMBL" id="NFHB01000003">
    <property type="protein sequence ID" value="OUN03910.1"/>
    <property type="molecule type" value="Genomic_DNA"/>
</dbReference>
<proteinExistence type="predicted"/>
<dbReference type="InterPro" id="IPR000182">
    <property type="entry name" value="GNAT_dom"/>
</dbReference>
<organism evidence="2 3">
    <name type="scientific">Alistipes onderdonkii</name>
    <dbReference type="NCBI Taxonomy" id="328813"/>
    <lineage>
        <taxon>Bacteria</taxon>
        <taxon>Pseudomonadati</taxon>
        <taxon>Bacteroidota</taxon>
        <taxon>Bacteroidia</taxon>
        <taxon>Bacteroidales</taxon>
        <taxon>Rikenellaceae</taxon>
        <taxon>Alistipes</taxon>
    </lineage>
</organism>
<dbReference type="SUPFAM" id="SSF55729">
    <property type="entry name" value="Acyl-CoA N-acyltransferases (Nat)"/>
    <property type="match status" value="1"/>
</dbReference>
<name>A0A1Y3R547_9BACT</name>
<keyword evidence="2" id="KW-0808">Transferase</keyword>
<evidence type="ECO:0000313" key="2">
    <source>
        <dbReference type="EMBL" id="OUN03910.1"/>
    </source>
</evidence>
<dbReference type="CDD" id="cd04301">
    <property type="entry name" value="NAT_SF"/>
    <property type="match status" value="1"/>
</dbReference>